<comment type="caution">
    <text evidence="1">The sequence shown here is derived from an EMBL/GenBank/DDBJ whole genome shotgun (WGS) entry which is preliminary data.</text>
</comment>
<sequence length="66" mass="7294">MVVSEGMINEVFDLNGDSDVDDYNSDDDSLSQATVVDKSYVDANICPTSNPTRSVKLFEISRTYPL</sequence>
<proteinExistence type="predicted"/>
<keyword evidence="2" id="KW-1185">Reference proteome</keyword>
<organism evidence="1 2">
    <name type="scientific">Gnathostoma spinigerum</name>
    <dbReference type="NCBI Taxonomy" id="75299"/>
    <lineage>
        <taxon>Eukaryota</taxon>
        <taxon>Metazoa</taxon>
        <taxon>Ecdysozoa</taxon>
        <taxon>Nematoda</taxon>
        <taxon>Chromadorea</taxon>
        <taxon>Rhabditida</taxon>
        <taxon>Spirurina</taxon>
        <taxon>Gnathostomatomorpha</taxon>
        <taxon>Gnathostomatoidea</taxon>
        <taxon>Gnathostomatidae</taxon>
        <taxon>Gnathostoma</taxon>
    </lineage>
</organism>
<dbReference type="EMBL" id="JBGFUD010007302">
    <property type="protein sequence ID" value="MFH4981483.1"/>
    <property type="molecule type" value="Genomic_DNA"/>
</dbReference>
<accession>A0ABD6ENN8</accession>
<evidence type="ECO:0000313" key="1">
    <source>
        <dbReference type="EMBL" id="MFH4981483.1"/>
    </source>
</evidence>
<gene>
    <name evidence="1" type="ORF">AB6A40_008192</name>
</gene>
<reference evidence="1 2" key="1">
    <citation type="submission" date="2024-08" db="EMBL/GenBank/DDBJ databases">
        <title>Gnathostoma spinigerum genome.</title>
        <authorList>
            <person name="Gonzalez-Bertolin B."/>
            <person name="Monzon S."/>
            <person name="Zaballos A."/>
            <person name="Jimenez P."/>
            <person name="Dekumyoy P."/>
            <person name="Varona S."/>
            <person name="Cuesta I."/>
            <person name="Sumanam S."/>
            <person name="Adisakwattana P."/>
            <person name="Gasser R.B."/>
            <person name="Hernandez-Gonzalez A."/>
            <person name="Young N.D."/>
            <person name="Perteguer M.J."/>
        </authorList>
    </citation>
    <scope>NUCLEOTIDE SEQUENCE [LARGE SCALE GENOMIC DNA]</scope>
    <source>
        <strain evidence="1">AL3</strain>
        <tissue evidence="1">Liver</tissue>
    </source>
</reference>
<name>A0ABD6ENN8_9BILA</name>
<protein>
    <submittedName>
        <fullName evidence="1">Uncharacterized protein</fullName>
    </submittedName>
</protein>
<evidence type="ECO:0000313" key="2">
    <source>
        <dbReference type="Proteomes" id="UP001608902"/>
    </source>
</evidence>
<dbReference type="AlphaFoldDB" id="A0ABD6ENN8"/>
<dbReference type="Proteomes" id="UP001608902">
    <property type="component" value="Unassembled WGS sequence"/>
</dbReference>